<dbReference type="PANTHER" id="PTHR30146">
    <property type="entry name" value="LACI-RELATED TRANSCRIPTIONAL REPRESSOR"/>
    <property type="match status" value="1"/>
</dbReference>
<dbReference type="Pfam" id="PF13377">
    <property type="entry name" value="Peripla_BP_3"/>
    <property type="match status" value="1"/>
</dbReference>
<dbReference type="PRINTS" id="PR00035">
    <property type="entry name" value="HTHGNTR"/>
</dbReference>
<feature type="domain" description="HTH gntR-type" evidence="4">
    <location>
        <begin position="2"/>
        <end position="70"/>
    </location>
</feature>
<dbReference type="InterPro" id="IPR033532">
    <property type="entry name" value="AraR_ligand_bind_dom"/>
</dbReference>
<dbReference type="Pfam" id="PF00392">
    <property type="entry name" value="GntR"/>
    <property type="match status" value="1"/>
</dbReference>
<evidence type="ECO:0000259" key="4">
    <source>
        <dbReference type="PROSITE" id="PS50949"/>
    </source>
</evidence>
<evidence type="ECO:0000313" key="5">
    <source>
        <dbReference type="EMBL" id="HIS67449.1"/>
    </source>
</evidence>
<dbReference type="Gene3D" id="1.10.10.10">
    <property type="entry name" value="Winged helix-like DNA-binding domain superfamily/Winged helix DNA-binding domain"/>
    <property type="match status" value="1"/>
</dbReference>
<dbReference type="SUPFAM" id="SSF46785">
    <property type="entry name" value="Winged helix' DNA-binding domain"/>
    <property type="match status" value="1"/>
</dbReference>
<dbReference type="PROSITE" id="PS50949">
    <property type="entry name" value="HTH_GNTR"/>
    <property type="match status" value="1"/>
</dbReference>
<sequence length="355" mass="39601">MPPKYQLIADELRIHIEAGKYSGKDTLPTEFAIAEEYQVSRQTVRQALAVLVRDGIIEKRQGSGSRIVRRASSQEGSQHSTVAVVTTYISDYIFPSILREVEKTLSQHNCTPSLFSTQNQVDSERKILKNLLSMPISGVLVEGSKTALPNPNLDLYRQLLDKGLPLVFMHGGYADLPGALTVFDDNRSGGRQLVEYLYHKGHREIAGIFKSDDLQGLQRYAGYIDALRDLGLPMNDRHIFWYNTDAKERLLSGGPMDLLGPVLEGCTAVVCYNDEIANRLVSHLIKRGVRVPEDMAVVSFDNSQYSELSPVRITSLSHGKYNVGQMAAELLIRMMDGEPCRSETAPWTLIEKDSS</sequence>
<dbReference type="InterPro" id="IPR036388">
    <property type="entry name" value="WH-like_DNA-bd_sf"/>
</dbReference>
<dbReference type="CDD" id="cd01541">
    <property type="entry name" value="PBP1_AraR"/>
    <property type="match status" value="1"/>
</dbReference>
<dbReference type="SMART" id="SM00345">
    <property type="entry name" value="HTH_GNTR"/>
    <property type="match status" value="1"/>
</dbReference>
<keyword evidence="2" id="KW-0238">DNA-binding</keyword>
<evidence type="ECO:0000256" key="2">
    <source>
        <dbReference type="ARBA" id="ARBA00023125"/>
    </source>
</evidence>
<evidence type="ECO:0000256" key="1">
    <source>
        <dbReference type="ARBA" id="ARBA00023015"/>
    </source>
</evidence>
<reference evidence="5" key="1">
    <citation type="submission" date="2020-10" db="EMBL/GenBank/DDBJ databases">
        <authorList>
            <person name="Gilroy R."/>
        </authorList>
    </citation>
    <scope>NUCLEOTIDE SEQUENCE</scope>
    <source>
        <strain evidence="5">ChiHjej10B9-9673</strain>
    </source>
</reference>
<evidence type="ECO:0000313" key="6">
    <source>
        <dbReference type="Proteomes" id="UP000824001"/>
    </source>
</evidence>
<accession>A0A9D1JWN9</accession>
<dbReference type="InterPro" id="IPR028082">
    <property type="entry name" value="Peripla_BP_I"/>
</dbReference>
<dbReference type="Gene3D" id="3.40.50.2300">
    <property type="match status" value="2"/>
</dbReference>
<dbReference type="PANTHER" id="PTHR30146:SF150">
    <property type="entry name" value="ARABINOSE METABOLISM TRANSCRIPTIONAL REPRESSOR"/>
    <property type="match status" value="1"/>
</dbReference>
<dbReference type="InterPro" id="IPR000524">
    <property type="entry name" value="Tscrpt_reg_HTH_GntR"/>
</dbReference>
<evidence type="ECO:0000256" key="3">
    <source>
        <dbReference type="ARBA" id="ARBA00023163"/>
    </source>
</evidence>
<dbReference type="InterPro" id="IPR046335">
    <property type="entry name" value="LacI/GalR-like_sensor"/>
</dbReference>
<dbReference type="GO" id="GO:0000976">
    <property type="term" value="F:transcription cis-regulatory region binding"/>
    <property type="evidence" value="ECO:0007669"/>
    <property type="project" value="TreeGrafter"/>
</dbReference>
<dbReference type="GO" id="GO:0003700">
    <property type="term" value="F:DNA-binding transcription factor activity"/>
    <property type="evidence" value="ECO:0007669"/>
    <property type="project" value="InterPro"/>
</dbReference>
<dbReference type="Proteomes" id="UP000824001">
    <property type="component" value="Unassembled WGS sequence"/>
</dbReference>
<dbReference type="InterPro" id="IPR036390">
    <property type="entry name" value="WH_DNA-bd_sf"/>
</dbReference>
<proteinExistence type="predicted"/>
<comment type="caution">
    <text evidence="5">The sequence shown here is derived from an EMBL/GenBank/DDBJ whole genome shotgun (WGS) entry which is preliminary data.</text>
</comment>
<dbReference type="SUPFAM" id="SSF53822">
    <property type="entry name" value="Periplasmic binding protein-like I"/>
    <property type="match status" value="1"/>
</dbReference>
<dbReference type="EMBL" id="DVJK01000219">
    <property type="protein sequence ID" value="HIS67449.1"/>
    <property type="molecule type" value="Genomic_DNA"/>
</dbReference>
<dbReference type="CDD" id="cd07377">
    <property type="entry name" value="WHTH_GntR"/>
    <property type="match status" value="1"/>
</dbReference>
<protein>
    <submittedName>
        <fullName evidence="5">GntR family transcriptional regulator</fullName>
    </submittedName>
</protein>
<reference evidence="5" key="2">
    <citation type="journal article" date="2021" name="PeerJ">
        <title>Extensive microbial diversity within the chicken gut microbiome revealed by metagenomics and culture.</title>
        <authorList>
            <person name="Gilroy R."/>
            <person name="Ravi A."/>
            <person name="Getino M."/>
            <person name="Pursley I."/>
            <person name="Horton D.L."/>
            <person name="Alikhan N.F."/>
            <person name="Baker D."/>
            <person name="Gharbi K."/>
            <person name="Hall N."/>
            <person name="Watson M."/>
            <person name="Adriaenssens E.M."/>
            <person name="Foster-Nyarko E."/>
            <person name="Jarju S."/>
            <person name="Secka A."/>
            <person name="Antonio M."/>
            <person name="Oren A."/>
            <person name="Chaudhuri R.R."/>
            <person name="La Ragione R."/>
            <person name="Hildebrand F."/>
            <person name="Pallen M.J."/>
        </authorList>
    </citation>
    <scope>NUCLEOTIDE SEQUENCE</scope>
    <source>
        <strain evidence="5">ChiHjej10B9-9673</strain>
    </source>
</reference>
<keyword evidence="3" id="KW-0804">Transcription</keyword>
<dbReference type="AlphaFoldDB" id="A0A9D1JWN9"/>
<organism evidence="5 6">
    <name type="scientific">Candidatus Scatomorpha merdipullorum</name>
    <dbReference type="NCBI Taxonomy" id="2840927"/>
    <lineage>
        <taxon>Bacteria</taxon>
        <taxon>Bacillati</taxon>
        <taxon>Bacillota</taxon>
        <taxon>Clostridia</taxon>
        <taxon>Eubacteriales</taxon>
        <taxon>Candidatus Scatomorpha</taxon>
    </lineage>
</organism>
<name>A0A9D1JWN9_9FIRM</name>
<gene>
    <name evidence="5" type="ORF">IAC18_07775</name>
</gene>
<keyword evidence="1" id="KW-0805">Transcription regulation</keyword>